<proteinExistence type="predicted"/>
<keyword evidence="2 5" id="KW-0812">Transmembrane</keyword>
<feature type="domain" description="ABC-2 type transporter transmembrane" evidence="6">
    <location>
        <begin position="468"/>
        <end position="668"/>
    </location>
</feature>
<evidence type="ECO:0000256" key="1">
    <source>
        <dbReference type="ARBA" id="ARBA00004141"/>
    </source>
</evidence>
<sequence length="735" mass="82600">MSTLGQLKALAIKDLQVSKRSKKRLCCELLVPLFVLPMIIMAAKLSDKYVQAIVPVSPETCVLEVNTTTEFNIENLNPADYAEFSNAAKSLNVKLVDSSPDRIFFNKFDRASKKFEYYIGIGGHTAVGHDESNKISDGWISDDPYQSQGLSDYFNLTLSNRQAQEEHMKLQYTIDQVLLKLASGNNGNEKVTVKFFPENPYGFSFLTISLPFLFVAFVFSSLIPMAMIIKDVIYEGETEIKTYLLVMGMSRHSFYASHFLFGLVKMSIIMAIITIPFFWAFKLKVNILLVIFVFLYVLFCVAFALLCGTILQRVGLAVTLNVLVTLGLTALAFQAANRLNVVEMCLHSLNPLAAFRLGLTDLELMQRYEEEELQLIGSLPYSKIVTNSKARLESLLNNWPQCPVSEIDYNEKKFLDLQFDVPPASFGFFKPDAGSVFLFVSPFLDAGKLIALNIWSNLAFGNGELSNIKTGIIQKKLITGSMMDLFKNLLSGLAAVFGLTYGITMLLNTVITERVKRFKHQIHLASAKWPTYWIAQFISDLAYFSVLVLFVYIATVATIGLNFACSLGILPIYFLYFASSSLASYVISFAFESPTKGSVFILAFHTIIPPLVAMAYFAGVALVKNILQQEPAALATIGIYGLRILFPAISLIFGQVSCISNCNTKKEVFAMYTEKSKEGDLNESWKAVITLSLGSLFYLFWLAFIEMKIWNRISHPWHVRRFRNVSSQKWEMREV</sequence>
<evidence type="ECO:0000256" key="5">
    <source>
        <dbReference type="SAM" id="Phobius"/>
    </source>
</evidence>
<dbReference type="AlphaFoldDB" id="A0A1I7S9I0"/>
<dbReference type="InterPro" id="IPR013525">
    <property type="entry name" value="ABC2_TM"/>
</dbReference>
<dbReference type="PANTHER" id="PTHR19229">
    <property type="entry name" value="ATP-BINDING CASSETTE TRANSPORTER SUBFAMILY A ABCA"/>
    <property type="match status" value="1"/>
</dbReference>
<dbReference type="GO" id="GO:0140359">
    <property type="term" value="F:ABC-type transporter activity"/>
    <property type="evidence" value="ECO:0007669"/>
    <property type="project" value="InterPro"/>
</dbReference>
<evidence type="ECO:0000313" key="8">
    <source>
        <dbReference type="WBParaSite" id="BXY_0967600.1"/>
    </source>
</evidence>
<dbReference type="GO" id="GO:0016020">
    <property type="term" value="C:membrane"/>
    <property type="evidence" value="ECO:0007669"/>
    <property type="project" value="UniProtKB-SubCell"/>
</dbReference>
<feature type="domain" description="ABC-2 type transporter transmembrane" evidence="6">
    <location>
        <begin position="25"/>
        <end position="362"/>
    </location>
</feature>
<dbReference type="InterPro" id="IPR026082">
    <property type="entry name" value="ABCA"/>
</dbReference>
<evidence type="ECO:0000256" key="4">
    <source>
        <dbReference type="ARBA" id="ARBA00023136"/>
    </source>
</evidence>
<keyword evidence="4 5" id="KW-0472">Membrane</keyword>
<feature type="transmembrane region" description="Helical" evidence="5">
    <location>
        <begin position="314"/>
        <end position="336"/>
    </location>
</feature>
<feature type="transmembrane region" description="Helical" evidence="5">
    <location>
        <begin position="685"/>
        <end position="705"/>
    </location>
</feature>
<accession>A0A1I7S9I0</accession>
<dbReference type="Proteomes" id="UP000095284">
    <property type="component" value="Unplaced"/>
</dbReference>
<name>A0A1I7S9I0_BURXY</name>
<reference evidence="8" key="1">
    <citation type="submission" date="2016-11" db="UniProtKB">
        <authorList>
            <consortium name="WormBaseParasite"/>
        </authorList>
    </citation>
    <scope>IDENTIFICATION</scope>
</reference>
<feature type="transmembrane region" description="Helical" evidence="5">
    <location>
        <begin position="287"/>
        <end position="307"/>
    </location>
</feature>
<feature type="transmembrane region" description="Helical" evidence="5">
    <location>
        <begin position="599"/>
        <end position="623"/>
    </location>
</feature>
<feature type="transmembrane region" description="Helical" evidence="5">
    <location>
        <begin position="201"/>
        <end position="223"/>
    </location>
</feature>
<keyword evidence="3 5" id="KW-1133">Transmembrane helix</keyword>
<dbReference type="WBParaSite" id="BXY_0967600.1">
    <property type="protein sequence ID" value="BXY_0967600.1"/>
    <property type="gene ID" value="BXY_0967600"/>
</dbReference>
<evidence type="ECO:0000256" key="2">
    <source>
        <dbReference type="ARBA" id="ARBA00022692"/>
    </source>
</evidence>
<organism evidence="7 8">
    <name type="scientific">Bursaphelenchus xylophilus</name>
    <name type="common">Pinewood nematode worm</name>
    <name type="synonym">Aphelenchoides xylophilus</name>
    <dbReference type="NCBI Taxonomy" id="6326"/>
    <lineage>
        <taxon>Eukaryota</taxon>
        <taxon>Metazoa</taxon>
        <taxon>Ecdysozoa</taxon>
        <taxon>Nematoda</taxon>
        <taxon>Chromadorea</taxon>
        <taxon>Rhabditida</taxon>
        <taxon>Tylenchina</taxon>
        <taxon>Tylenchomorpha</taxon>
        <taxon>Aphelenchoidea</taxon>
        <taxon>Aphelenchoididae</taxon>
        <taxon>Bursaphelenchus</taxon>
    </lineage>
</organism>
<feature type="transmembrane region" description="Helical" evidence="5">
    <location>
        <begin position="489"/>
        <end position="511"/>
    </location>
</feature>
<dbReference type="Pfam" id="PF12698">
    <property type="entry name" value="ABC2_membrane_3"/>
    <property type="match status" value="2"/>
</dbReference>
<feature type="transmembrane region" description="Helical" evidence="5">
    <location>
        <begin position="532"/>
        <end position="553"/>
    </location>
</feature>
<comment type="subcellular location">
    <subcellularLocation>
        <location evidence="1">Membrane</location>
        <topology evidence="1">Multi-pass membrane protein</topology>
    </subcellularLocation>
</comment>
<evidence type="ECO:0000259" key="6">
    <source>
        <dbReference type="Pfam" id="PF12698"/>
    </source>
</evidence>
<protein>
    <submittedName>
        <fullName evidence="8">ABC transporter permease</fullName>
    </submittedName>
</protein>
<evidence type="ECO:0000256" key="3">
    <source>
        <dbReference type="ARBA" id="ARBA00022989"/>
    </source>
</evidence>
<evidence type="ECO:0000313" key="7">
    <source>
        <dbReference type="Proteomes" id="UP000095284"/>
    </source>
</evidence>
<feature type="transmembrane region" description="Helical" evidence="5">
    <location>
        <begin position="259"/>
        <end position="281"/>
    </location>
</feature>